<dbReference type="GO" id="GO:0004222">
    <property type="term" value="F:metalloendopeptidase activity"/>
    <property type="evidence" value="ECO:0007669"/>
    <property type="project" value="InterPro"/>
</dbReference>
<dbReference type="InterPro" id="IPR007863">
    <property type="entry name" value="Peptidase_M16_C"/>
</dbReference>
<comment type="caution">
    <text evidence="9">The sequence shown here is derived from an EMBL/GenBank/DDBJ whole genome shotgun (WGS) entry which is preliminary data.</text>
</comment>
<feature type="signal peptide" evidence="6">
    <location>
        <begin position="1"/>
        <end position="22"/>
    </location>
</feature>
<keyword evidence="3" id="KW-0645">Protease</keyword>
<dbReference type="PATRIC" id="fig|1244869.3.peg.1844"/>
<sequence length="464" mass="49902">MSPIRSCALFLGALLAAVPAWAGVFDPATFTLSNGMQVVVISNRRVPIVSHMVWYKVGAADENPGKSGIAHLLEHLMFKGTPAIPPGEFSKIVARNGGRDNAFTSSDYTGYYQNVAADKLELVMRMEADRMTNLVLGEADFRTERDVVLEERRSRTDNNPAALLGEQMEAALYLNSPYRRPIIGWPDEIAALTLYDALAFYRRWYAPNNAILVVAGDVTAETVRPLAEKYYGGIPRADTPPRARTEEPPHRAERRVTLKDGRVAQPSWSRLYLAPSLGGGARELAYPLEVLADLVGGGATSRLYRSLVVDKGAAAAASAAYDPVAVGQTTFRVAAVPRPGVPLDKLETLIEQELARILKDGFTAEEIERAKARLRASAAYGRDSLHTGAQTLGQALASGVSVEEVESWPERIEAVTPEQVAKAAAALFKPASSVTGLLLPDPAAVPPPGRAAPPPPGRPTKGVH</sequence>
<keyword evidence="3" id="KW-0378">Hydrolase</keyword>
<dbReference type="EMBL" id="AONQ01000020">
    <property type="protein sequence ID" value="EME70211.1"/>
    <property type="molecule type" value="Genomic_DNA"/>
</dbReference>
<dbReference type="SUPFAM" id="SSF63411">
    <property type="entry name" value="LuxS/MPP-like metallohydrolase"/>
    <property type="match status" value="2"/>
</dbReference>
<evidence type="ECO:0000256" key="5">
    <source>
        <dbReference type="SAM" id="MobiDB-lite"/>
    </source>
</evidence>
<dbReference type="STRING" id="1244869.H261_09137"/>
<dbReference type="GO" id="GO:0046872">
    <property type="term" value="F:metal ion binding"/>
    <property type="evidence" value="ECO:0007669"/>
    <property type="project" value="InterPro"/>
</dbReference>
<evidence type="ECO:0000313" key="10">
    <source>
        <dbReference type="Proteomes" id="UP000011744"/>
    </source>
</evidence>
<dbReference type="Proteomes" id="UP000011744">
    <property type="component" value="Unassembled WGS sequence"/>
</dbReference>
<dbReference type="GO" id="GO:0006508">
    <property type="term" value="P:proteolysis"/>
    <property type="evidence" value="ECO:0007669"/>
    <property type="project" value="InterPro"/>
</dbReference>
<dbReference type="Pfam" id="PF00675">
    <property type="entry name" value="Peptidase_M16"/>
    <property type="match status" value="1"/>
</dbReference>
<evidence type="ECO:0000259" key="7">
    <source>
        <dbReference type="Pfam" id="PF00675"/>
    </source>
</evidence>
<dbReference type="InterPro" id="IPR001431">
    <property type="entry name" value="Pept_M16_Zn_BS"/>
</dbReference>
<dbReference type="PANTHER" id="PTHR11851:SF49">
    <property type="entry name" value="MITOCHONDRIAL-PROCESSING PEPTIDASE SUBUNIT ALPHA"/>
    <property type="match status" value="1"/>
</dbReference>
<comment type="similarity">
    <text evidence="2 4">Belongs to the peptidase M16 family.</text>
</comment>
<keyword evidence="3" id="KW-0482">Metalloprotease</keyword>
<dbReference type="PANTHER" id="PTHR11851">
    <property type="entry name" value="METALLOPROTEASE"/>
    <property type="match status" value="1"/>
</dbReference>
<evidence type="ECO:0000256" key="6">
    <source>
        <dbReference type="SAM" id="SignalP"/>
    </source>
</evidence>
<dbReference type="Pfam" id="PF05193">
    <property type="entry name" value="Peptidase_M16_C"/>
    <property type="match status" value="1"/>
</dbReference>
<feature type="chain" id="PRO_5004029292" evidence="6">
    <location>
        <begin position="23"/>
        <end position="464"/>
    </location>
</feature>
<keyword evidence="10" id="KW-1185">Reference proteome</keyword>
<dbReference type="InterPro" id="IPR050361">
    <property type="entry name" value="MPP/UQCRC_Complex"/>
</dbReference>
<feature type="region of interest" description="Disordered" evidence="5">
    <location>
        <begin position="437"/>
        <end position="464"/>
    </location>
</feature>
<organism evidence="9 10">
    <name type="scientific">Paramagnetospirillum caucaseum</name>
    <dbReference type="NCBI Taxonomy" id="1244869"/>
    <lineage>
        <taxon>Bacteria</taxon>
        <taxon>Pseudomonadati</taxon>
        <taxon>Pseudomonadota</taxon>
        <taxon>Alphaproteobacteria</taxon>
        <taxon>Rhodospirillales</taxon>
        <taxon>Magnetospirillaceae</taxon>
        <taxon>Paramagnetospirillum</taxon>
    </lineage>
</organism>
<dbReference type="PROSITE" id="PS00143">
    <property type="entry name" value="INSULINASE"/>
    <property type="match status" value="1"/>
</dbReference>
<name>M2YB25_9PROT</name>
<feature type="domain" description="Peptidase M16 N-terminal" evidence="7">
    <location>
        <begin position="38"/>
        <end position="183"/>
    </location>
</feature>
<evidence type="ECO:0000256" key="2">
    <source>
        <dbReference type="ARBA" id="ARBA00007261"/>
    </source>
</evidence>
<evidence type="ECO:0000256" key="4">
    <source>
        <dbReference type="RuleBase" id="RU004447"/>
    </source>
</evidence>
<evidence type="ECO:0000313" key="9">
    <source>
        <dbReference type="EMBL" id="EME70211.1"/>
    </source>
</evidence>
<reference evidence="9 10" key="1">
    <citation type="journal article" date="2014" name="Genome Announc.">
        <title>Draft Genome Sequence of Magnetospirillum sp. Strain SO-1, a Freshwater Magnetotactic Bacterium Isolated from the Ol'khovka River, Russia.</title>
        <authorList>
            <person name="Grouzdev D.S."/>
            <person name="Dziuba M.V."/>
            <person name="Sukhacheva M.S."/>
            <person name="Mardanov A.V."/>
            <person name="Beletskiy A.V."/>
            <person name="Kuznetsov B.B."/>
            <person name="Skryabin K.G."/>
        </authorList>
    </citation>
    <scope>NUCLEOTIDE SEQUENCE [LARGE SCALE GENOMIC DNA]</scope>
    <source>
        <strain evidence="9 10">SO-1</strain>
    </source>
</reference>
<gene>
    <name evidence="9" type="ORF">H261_09137</name>
</gene>
<dbReference type="AlphaFoldDB" id="M2YB25"/>
<dbReference type="MEROPS" id="M16.019"/>
<proteinExistence type="inferred from homology"/>
<feature type="compositionally biased region" description="Pro residues" evidence="5">
    <location>
        <begin position="443"/>
        <end position="458"/>
    </location>
</feature>
<evidence type="ECO:0000256" key="3">
    <source>
        <dbReference type="ARBA" id="ARBA00023049"/>
    </source>
</evidence>
<dbReference type="eggNOG" id="COG0612">
    <property type="taxonomic scope" value="Bacteria"/>
</dbReference>
<dbReference type="RefSeq" id="WP_008616666.1">
    <property type="nucleotide sequence ID" value="NZ_AONQ01000020.1"/>
</dbReference>
<dbReference type="Gene3D" id="3.30.830.10">
    <property type="entry name" value="Metalloenzyme, LuxS/M16 peptidase-like"/>
    <property type="match status" value="2"/>
</dbReference>
<feature type="domain" description="Peptidase M16 C-terminal" evidence="8">
    <location>
        <begin position="192"/>
        <end position="374"/>
    </location>
</feature>
<dbReference type="InterPro" id="IPR011249">
    <property type="entry name" value="Metalloenz_LuxS/M16"/>
</dbReference>
<evidence type="ECO:0000259" key="8">
    <source>
        <dbReference type="Pfam" id="PF05193"/>
    </source>
</evidence>
<keyword evidence="6" id="KW-0732">Signal</keyword>
<dbReference type="InterPro" id="IPR011765">
    <property type="entry name" value="Pept_M16_N"/>
</dbReference>
<protein>
    <submittedName>
        <fullName evidence="9">Zn-dependent peptidase</fullName>
    </submittedName>
</protein>
<evidence type="ECO:0000256" key="1">
    <source>
        <dbReference type="ARBA" id="ARBA00001947"/>
    </source>
</evidence>
<comment type="cofactor">
    <cofactor evidence="1">
        <name>Zn(2+)</name>
        <dbReference type="ChEBI" id="CHEBI:29105"/>
    </cofactor>
</comment>
<accession>M2YB25</accession>